<keyword evidence="1" id="KW-1133">Transmembrane helix</keyword>
<accession>A0A438XZJ5</accession>
<keyword evidence="1" id="KW-0812">Transmembrane</keyword>
<evidence type="ECO:0000313" key="3">
    <source>
        <dbReference type="Proteomes" id="UP000289022"/>
    </source>
</evidence>
<dbReference type="AlphaFoldDB" id="A0A438XZJ5"/>
<dbReference type="Proteomes" id="UP000289022">
    <property type="component" value="Unassembled WGS sequence"/>
</dbReference>
<evidence type="ECO:0000313" key="2">
    <source>
        <dbReference type="EMBL" id="RVZ43318.1"/>
    </source>
</evidence>
<gene>
    <name evidence="2" type="ORF">EC518_01740</name>
</gene>
<name>A0A438XZJ5_HELPX</name>
<dbReference type="EMBL" id="RJGP01000037">
    <property type="protein sequence ID" value="RVZ43318.1"/>
    <property type="molecule type" value="Genomic_DNA"/>
</dbReference>
<feature type="transmembrane region" description="Helical" evidence="1">
    <location>
        <begin position="6"/>
        <end position="28"/>
    </location>
</feature>
<proteinExistence type="predicted"/>
<reference evidence="2 3" key="1">
    <citation type="submission" date="2018-11" db="EMBL/GenBank/DDBJ databases">
        <title>Genetic determinants and prediction of antibiotic resistance phenotypes in Helicobacter pylori.</title>
        <authorList>
            <person name="Wagner K."/>
        </authorList>
    </citation>
    <scope>NUCLEOTIDE SEQUENCE [LARGE SCALE GENOMIC DNA]</scope>
    <source>
        <strain evidence="2 3">ZH70</strain>
    </source>
</reference>
<evidence type="ECO:0000256" key="1">
    <source>
        <dbReference type="SAM" id="Phobius"/>
    </source>
</evidence>
<comment type="caution">
    <text evidence="2">The sequence shown here is derived from an EMBL/GenBank/DDBJ whole genome shotgun (WGS) entry which is preliminary data.</text>
</comment>
<sequence>MGIFGSVILKLLFFKMGFFVFVILKLILKNISNSFYKGIEGYFEIILPLNPQLDPPKRPLFLENITCYRKLFYH</sequence>
<organism evidence="2 3">
    <name type="scientific">Helicobacter pylori</name>
    <name type="common">Campylobacter pylori</name>
    <dbReference type="NCBI Taxonomy" id="210"/>
    <lineage>
        <taxon>Bacteria</taxon>
        <taxon>Pseudomonadati</taxon>
        <taxon>Campylobacterota</taxon>
        <taxon>Epsilonproteobacteria</taxon>
        <taxon>Campylobacterales</taxon>
        <taxon>Helicobacteraceae</taxon>
        <taxon>Helicobacter</taxon>
    </lineage>
</organism>
<protein>
    <submittedName>
        <fullName evidence="2">Uncharacterized protein</fullName>
    </submittedName>
</protein>
<keyword evidence="1" id="KW-0472">Membrane</keyword>